<sequence>MIGILNCGGDQADEFYSSGRRSSLYGKIRFSRSNAEIFTKLRNAIRQQESNDKCKLEASGSEIEGSCAATYLESCA</sequence>
<dbReference type="Proteomes" id="UP000887564">
    <property type="component" value="Unplaced"/>
</dbReference>
<proteinExistence type="predicted"/>
<protein>
    <submittedName>
        <fullName evidence="2">Uncharacterized protein</fullName>
    </submittedName>
</protein>
<name>A0A914RWI9_PAREQ</name>
<dbReference type="AlphaFoldDB" id="A0A914RWI9"/>
<accession>A0A914RWI9</accession>
<keyword evidence="1" id="KW-1185">Reference proteome</keyword>
<evidence type="ECO:0000313" key="2">
    <source>
        <dbReference type="WBParaSite" id="PEQ_0000638001-mRNA-1"/>
    </source>
</evidence>
<dbReference type="WBParaSite" id="PEQ_0000638001-mRNA-1">
    <property type="protein sequence ID" value="PEQ_0000638001-mRNA-1"/>
    <property type="gene ID" value="PEQ_0000638001"/>
</dbReference>
<organism evidence="1 2">
    <name type="scientific">Parascaris equorum</name>
    <name type="common">Equine roundworm</name>
    <dbReference type="NCBI Taxonomy" id="6256"/>
    <lineage>
        <taxon>Eukaryota</taxon>
        <taxon>Metazoa</taxon>
        <taxon>Ecdysozoa</taxon>
        <taxon>Nematoda</taxon>
        <taxon>Chromadorea</taxon>
        <taxon>Rhabditida</taxon>
        <taxon>Spirurina</taxon>
        <taxon>Ascaridomorpha</taxon>
        <taxon>Ascaridoidea</taxon>
        <taxon>Ascarididae</taxon>
        <taxon>Parascaris</taxon>
    </lineage>
</organism>
<evidence type="ECO:0000313" key="1">
    <source>
        <dbReference type="Proteomes" id="UP000887564"/>
    </source>
</evidence>
<reference evidence="2" key="1">
    <citation type="submission" date="2022-11" db="UniProtKB">
        <authorList>
            <consortium name="WormBaseParasite"/>
        </authorList>
    </citation>
    <scope>IDENTIFICATION</scope>
</reference>